<gene>
    <name evidence="1" type="ORF">DILT_LOCUS779</name>
</gene>
<evidence type="ECO:0000313" key="1">
    <source>
        <dbReference type="EMBL" id="VDK36574.1"/>
    </source>
</evidence>
<reference evidence="1 2" key="1">
    <citation type="submission" date="2018-11" db="EMBL/GenBank/DDBJ databases">
        <authorList>
            <consortium name="Pathogen Informatics"/>
        </authorList>
    </citation>
    <scope>NUCLEOTIDE SEQUENCE [LARGE SCALE GENOMIC DNA]</scope>
</reference>
<protein>
    <submittedName>
        <fullName evidence="1">Uncharacterized protein</fullName>
    </submittedName>
</protein>
<dbReference type="SMR" id="A0A3P6QVJ4"/>
<evidence type="ECO:0000313" key="2">
    <source>
        <dbReference type="Proteomes" id="UP000281553"/>
    </source>
</evidence>
<organism evidence="1 2">
    <name type="scientific">Dibothriocephalus latus</name>
    <name type="common">Fish tapeworm</name>
    <name type="synonym">Diphyllobothrium latum</name>
    <dbReference type="NCBI Taxonomy" id="60516"/>
    <lineage>
        <taxon>Eukaryota</taxon>
        <taxon>Metazoa</taxon>
        <taxon>Spiralia</taxon>
        <taxon>Lophotrochozoa</taxon>
        <taxon>Platyhelminthes</taxon>
        <taxon>Cestoda</taxon>
        <taxon>Eucestoda</taxon>
        <taxon>Diphyllobothriidea</taxon>
        <taxon>Diphyllobothriidae</taxon>
        <taxon>Dibothriocephalus</taxon>
    </lineage>
</organism>
<dbReference type="AlphaFoldDB" id="A0A3P6QVJ4"/>
<name>A0A3P6QVJ4_DIBLA</name>
<keyword evidence="2" id="KW-1185">Reference proteome</keyword>
<dbReference type="Proteomes" id="UP000281553">
    <property type="component" value="Unassembled WGS sequence"/>
</dbReference>
<accession>A0A3P6QVJ4</accession>
<sequence>MDISEDINSELDAIITEKVPLEAVARFGRLLKTFEGKPEEFILHAISKISNAISQDAVTVISARQICGELITYIDKSPSDQMAISAFQILLSRMQSRLTELRDLLAKRLSNSGDLREAAVVLSGIPLESGQR</sequence>
<dbReference type="EMBL" id="UYRU01003851">
    <property type="protein sequence ID" value="VDK36574.1"/>
    <property type="molecule type" value="Genomic_DNA"/>
</dbReference>
<proteinExistence type="predicted"/>
<dbReference type="OrthoDB" id="295656at2759"/>